<gene>
    <name evidence="4" type="ORF">H9786_15025</name>
</gene>
<accession>A0A9D2RQ07</accession>
<dbReference type="SUPFAM" id="SSF51735">
    <property type="entry name" value="NAD(P)-binding Rossmann-fold domains"/>
    <property type="match status" value="1"/>
</dbReference>
<dbReference type="InterPro" id="IPR036291">
    <property type="entry name" value="NAD(P)-bd_dom_sf"/>
</dbReference>
<dbReference type="EMBL" id="DWZH01000121">
    <property type="protein sequence ID" value="HJB11810.1"/>
    <property type="molecule type" value="Genomic_DNA"/>
</dbReference>
<dbReference type="InterPro" id="IPR002347">
    <property type="entry name" value="SDR_fam"/>
</dbReference>
<sequence>MHVPLPRTALITGVGRRHGIGAAVARGLAADGFDLALNYFEPYDRRVHDESSDVELLAEELRESGRRVVLIPGDLEHPEVPPALMTAARDALGPLGVLVTCHCESVDSSILDTTVDSFDRHYAVNVRATWLLLKAFAEQVEPLAEMPDADGPGREEQPSPATGGGAVIALTSDHTVHNLPYGATKGALDRLVLAGTHELADRGIRTNVLNPGPIDTGWMSEEIGAAGAAATPGGHLGGPETVSDLVRFLVSEQGAWIRGQLLHSNGGFATPAV</sequence>
<proteinExistence type="inferred from homology"/>
<dbReference type="Pfam" id="PF00106">
    <property type="entry name" value="adh_short"/>
    <property type="match status" value="1"/>
</dbReference>
<evidence type="ECO:0000256" key="1">
    <source>
        <dbReference type="ARBA" id="ARBA00006484"/>
    </source>
</evidence>
<protein>
    <submittedName>
        <fullName evidence="4">SDR family oxidoreductase</fullName>
    </submittedName>
</protein>
<reference evidence="4" key="1">
    <citation type="journal article" date="2021" name="PeerJ">
        <title>Extensive microbial diversity within the chicken gut microbiome revealed by metagenomics and culture.</title>
        <authorList>
            <person name="Gilroy R."/>
            <person name="Ravi A."/>
            <person name="Getino M."/>
            <person name="Pursley I."/>
            <person name="Horton D.L."/>
            <person name="Alikhan N.F."/>
            <person name="Baker D."/>
            <person name="Gharbi K."/>
            <person name="Hall N."/>
            <person name="Watson M."/>
            <person name="Adriaenssens E.M."/>
            <person name="Foster-Nyarko E."/>
            <person name="Jarju S."/>
            <person name="Secka A."/>
            <person name="Antonio M."/>
            <person name="Oren A."/>
            <person name="Chaudhuri R.R."/>
            <person name="La Ragione R."/>
            <person name="Hildebrand F."/>
            <person name="Pallen M.J."/>
        </authorList>
    </citation>
    <scope>NUCLEOTIDE SEQUENCE</scope>
    <source>
        <strain evidence="4">ChiHjej13B12-24818</strain>
    </source>
</reference>
<feature type="region of interest" description="Disordered" evidence="3">
    <location>
        <begin position="145"/>
        <end position="164"/>
    </location>
</feature>
<evidence type="ECO:0000313" key="5">
    <source>
        <dbReference type="Proteomes" id="UP000823823"/>
    </source>
</evidence>
<evidence type="ECO:0000256" key="2">
    <source>
        <dbReference type="ARBA" id="ARBA00023002"/>
    </source>
</evidence>
<evidence type="ECO:0000313" key="4">
    <source>
        <dbReference type="EMBL" id="HJB11810.1"/>
    </source>
</evidence>
<name>A0A9D2RQ07_9MICO</name>
<dbReference type="PRINTS" id="PR00081">
    <property type="entry name" value="GDHRDH"/>
</dbReference>
<keyword evidence="2" id="KW-0560">Oxidoreductase</keyword>
<dbReference type="AlphaFoldDB" id="A0A9D2RQ07"/>
<reference evidence="4" key="2">
    <citation type="submission" date="2021-04" db="EMBL/GenBank/DDBJ databases">
        <authorList>
            <person name="Gilroy R."/>
        </authorList>
    </citation>
    <scope>NUCLEOTIDE SEQUENCE</scope>
    <source>
        <strain evidence="4">ChiHjej13B12-24818</strain>
    </source>
</reference>
<dbReference type="PANTHER" id="PTHR48107">
    <property type="entry name" value="NADPH-DEPENDENT ALDEHYDE REDUCTASE-LIKE PROTEIN, CHLOROPLASTIC-RELATED"/>
    <property type="match status" value="1"/>
</dbReference>
<evidence type="ECO:0000256" key="3">
    <source>
        <dbReference type="SAM" id="MobiDB-lite"/>
    </source>
</evidence>
<comment type="caution">
    <text evidence="4">The sequence shown here is derived from an EMBL/GenBank/DDBJ whole genome shotgun (WGS) entry which is preliminary data.</text>
</comment>
<dbReference type="Proteomes" id="UP000823823">
    <property type="component" value="Unassembled WGS sequence"/>
</dbReference>
<organism evidence="4 5">
    <name type="scientific">Candidatus Brachybacterium merdavium</name>
    <dbReference type="NCBI Taxonomy" id="2838513"/>
    <lineage>
        <taxon>Bacteria</taxon>
        <taxon>Bacillati</taxon>
        <taxon>Actinomycetota</taxon>
        <taxon>Actinomycetes</taxon>
        <taxon>Micrococcales</taxon>
        <taxon>Dermabacteraceae</taxon>
        <taxon>Brachybacterium</taxon>
    </lineage>
</organism>
<dbReference type="Gene3D" id="3.40.50.720">
    <property type="entry name" value="NAD(P)-binding Rossmann-like Domain"/>
    <property type="match status" value="1"/>
</dbReference>
<dbReference type="GO" id="GO:0016614">
    <property type="term" value="F:oxidoreductase activity, acting on CH-OH group of donors"/>
    <property type="evidence" value="ECO:0007669"/>
    <property type="project" value="UniProtKB-ARBA"/>
</dbReference>
<comment type="similarity">
    <text evidence="1">Belongs to the short-chain dehydrogenases/reductases (SDR) family.</text>
</comment>
<dbReference type="PANTHER" id="PTHR48107:SF7">
    <property type="entry name" value="RE15974P"/>
    <property type="match status" value="1"/>
</dbReference>